<dbReference type="InterPro" id="IPR027417">
    <property type="entry name" value="P-loop_NTPase"/>
</dbReference>
<keyword evidence="1" id="KW-0479">Metal-binding</keyword>
<evidence type="ECO:0000313" key="11">
    <source>
        <dbReference type="RefSeq" id="XP_003746468.1"/>
    </source>
</evidence>
<dbReference type="SMART" id="SM00487">
    <property type="entry name" value="DEXDc"/>
    <property type="match status" value="1"/>
</dbReference>
<feature type="domain" description="RING-type" evidence="7">
    <location>
        <begin position="1177"/>
        <end position="1227"/>
    </location>
</feature>
<dbReference type="Pfam" id="PF21325">
    <property type="entry name" value="SHPRH_helical-1st"/>
    <property type="match status" value="1"/>
</dbReference>
<dbReference type="GO" id="GO:0061630">
    <property type="term" value="F:ubiquitin protein ligase activity"/>
    <property type="evidence" value="ECO:0007669"/>
    <property type="project" value="TreeGrafter"/>
</dbReference>
<protein>
    <submittedName>
        <fullName evidence="11">E3 ubiquitin-protein ligase SHPRH</fullName>
    </submittedName>
</protein>
<dbReference type="Proteomes" id="UP000694867">
    <property type="component" value="Unplaced"/>
</dbReference>
<dbReference type="SMART" id="SM00490">
    <property type="entry name" value="HELICc"/>
    <property type="match status" value="1"/>
</dbReference>
<dbReference type="PANTHER" id="PTHR45865">
    <property type="entry name" value="E3 UBIQUITIN-PROTEIN LIGASE SHPRH FAMILY MEMBER"/>
    <property type="match status" value="1"/>
</dbReference>
<dbReference type="RefSeq" id="XP_003746468.1">
    <property type="nucleotide sequence ID" value="XM_003746420.1"/>
</dbReference>
<evidence type="ECO:0000256" key="1">
    <source>
        <dbReference type="ARBA" id="ARBA00022723"/>
    </source>
</evidence>
<dbReference type="Pfam" id="PF21324">
    <property type="entry name" value="SHPRH_helical-2nd"/>
    <property type="match status" value="1"/>
</dbReference>
<name>A0AAJ6QWU1_9ACAR</name>
<feature type="compositionally biased region" description="Basic and acidic residues" evidence="6">
    <location>
        <begin position="22"/>
        <end position="31"/>
    </location>
</feature>
<dbReference type="InterPro" id="IPR048686">
    <property type="entry name" value="SHPRH_helical_1st"/>
</dbReference>
<feature type="domain" description="Helicase ATP-binding" evidence="8">
    <location>
        <begin position="322"/>
        <end position="565"/>
    </location>
</feature>
<dbReference type="PANTHER" id="PTHR45865:SF1">
    <property type="entry name" value="E3 UBIQUITIN-PROTEIN LIGASE SHPRH"/>
    <property type="match status" value="1"/>
</dbReference>
<dbReference type="GO" id="GO:0000209">
    <property type="term" value="P:protein polyubiquitination"/>
    <property type="evidence" value="ECO:0007669"/>
    <property type="project" value="TreeGrafter"/>
</dbReference>
<evidence type="ECO:0000256" key="3">
    <source>
        <dbReference type="ARBA" id="ARBA00022801"/>
    </source>
</evidence>
<evidence type="ECO:0000259" key="8">
    <source>
        <dbReference type="PROSITE" id="PS51192"/>
    </source>
</evidence>
<feature type="domain" description="Helicase C-terminal" evidence="9">
    <location>
        <begin position="1262"/>
        <end position="1415"/>
    </location>
</feature>
<feature type="region of interest" description="Disordered" evidence="6">
    <location>
        <begin position="1007"/>
        <end position="1028"/>
    </location>
</feature>
<dbReference type="GO" id="GO:0006974">
    <property type="term" value="P:DNA damage response"/>
    <property type="evidence" value="ECO:0007669"/>
    <property type="project" value="TreeGrafter"/>
</dbReference>
<dbReference type="Pfam" id="PF00271">
    <property type="entry name" value="Helicase_C"/>
    <property type="match status" value="1"/>
</dbReference>
<dbReference type="GO" id="GO:0005524">
    <property type="term" value="F:ATP binding"/>
    <property type="evidence" value="ECO:0007669"/>
    <property type="project" value="InterPro"/>
</dbReference>
<evidence type="ECO:0000259" key="7">
    <source>
        <dbReference type="PROSITE" id="PS50089"/>
    </source>
</evidence>
<dbReference type="GeneID" id="100905692"/>
<dbReference type="PROSITE" id="PS00518">
    <property type="entry name" value="ZF_RING_1"/>
    <property type="match status" value="1"/>
</dbReference>
<proteinExistence type="predicted"/>
<evidence type="ECO:0000256" key="6">
    <source>
        <dbReference type="SAM" id="MobiDB-lite"/>
    </source>
</evidence>
<dbReference type="GO" id="GO:0005634">
    <property type="term" value="C:nucleus"/>
    <property type="evidence" value="ECO:0007669"/>
    <property type="project" value="TreeGrafter"/>
</dbReference>
<dbReference type="InterPro" id="IPR000330">
    <property type="entry name" value="SNF2_N"/>
</dbReference>
<feature type="compositionally biased region" description="Acidic residues" evidence="6">
    <location>
        <begin position="1009"/>
        <end position="1022"/>
    </location>
</feature>
<accession>A0AAJ6QWU1</accession>
<dbReference type="CDD" id="cd18070">
    <property type="entry name" value="DEXQc_SHPRH"/>
    <property type="match status" value="1"/>
</dbReference>
<keyword evidence="3" id="KW-0378">Hydrolase</keyword>
<reference evidence="11" key="1">
    <citation type="submission" date="2025-08" db="UniProtKB">
        <authorList>
            <consortium name="RefSeq"/>
        </authorList>
    </citation>
    <scope>IDENTIFICATION</scope>
</reference>
<sequence>MESAPNLDGASSAAGSSRRKREAPSRLDESSQQRLSWCARQTEPPEEEIDVDEIGQSLPAPETPSKKRKSAGSSIISMISKHYDHSVKLIPTAGSHSTLFQLGEFNLTGSNLDPSLISTGAYWTVDKDKDMHVLWELGGGSEIRSCKVSTDLPEDVVEALLCRNRRFQAPIISIQGSSELELNLAIFIPESLVPVLASRLEAVSCSGMQDMKKLVSFFHNVSYRENTTTLEDSEDYDRLFQTVLDDQRSQGILPISTPVYCPLKVTLRDYQREAVAWMCRMETEPQSEECEELWRTIEDKRGRSVYYNRFLGCFARSIPPAHNKVTFRPGGILADEMGLGKTLEVIALVLSRPRPGFPVTDEDTGIVIEEDKKEACRYTCGSCNSSVIASCPANVSAKCPQCWASSETLFPIRATLIVCPASICEQWTDEINWLVGECSLRVFVYQGVRHHGYVPPDRLNKFDLIITTYGVLRKEIYHANVTTAPADGQRRLRTPKRHKAMPSPLVSAEFWRVALDEAQMVESSTVKAAQMVLSIPAINRWCVTGTPIHKDLNDIFGLFVFLRVAPYDQMLWFRELILKPYYSGDMSTLVKTMTKCFRRMSKKEVWDQLNLPAQHTHMNELQFSPAEEVFYKTQTVICYEDAYKVAKRFPWYNIISKMPRSDVIKLMEPLKRLRQACSHPKAVRGSEISLKNSSYTMDDLLTALIKRSVREAEEAQRRIISSLNGLAGLALLRREPLVAADFYRQVLWSISYYSGNLRADPLQQFHTYVNLAALIEENDQQMRTAGGLAAGRWNGQEAPNQSGYGVRGVTSDWQSDHQFNPVPLIPRATGDDKLMEHAYQVRDKYLSKYGERQRQAMLSVTNYRNDLQKLSDRFRLPKEEKWYISFIDGFQAKDDGERLIQKLKEHLVENKGAYGLSLVNRFTDCNGLKYVIQNHLDALYESRGHLMKVIDQFASDPSKEDIQAAISCHLRPIKKKRPRCRYCLVQDILLAYESKLFSCDPLSPKKEESEAEQEVDEDDNAAAEDLTRGDGVTRKGTWQLSDVEKIVIYLAALTKTNNESEDIQFDGALHCEYLSLLRKEFKSFGACYRQTKDYVAALDELEMAALKFELAPDDKIFKNSEKPANVVHLWEIDAQAARLHNDKKLGEEDLCKCLHQLVYLRTLEKTSSMTEGSTEECPTCRSALGERWRVFHCGHNICIECLQMLIKTQCPVVRSQTSVRVQCPMCRVYSKLEDIFHVDTRRKENEPSNIKVIGSHSTKVTGVVENLIRIRNQDPLMKCIVFSLWPSVLFILQKAFAENNISNVLVASTNQLQRNLRYFKKNPQISVLLMPIKLGSKGLNLTEASHMILIEPVLDSGDELQALGRIHRIGQNKETHVHRFIVKNTIEEKLIKFTKGAENQETPIVEREKEEEGMTVAKMLTLLTQEKDRYTNNNLSSL</sequence>
<dbReference type="PROSITE" id="PS51194">
    <property type="entry name" value="HELICASE_CTER"/>
    <property type="match status" value="1"/>
</dbReference>
<dbReference type="InterPro" id="IPR001841">
    <property type="entry name" value="Znf_RING"/>
</dbReference>
<dbReference type="PROSITE" id="PS51192">
    <property type="entry name" value="HELICASE_ATP_BIND_1"/>
    <property type="match status" value="1"/>
</dbReference>
<dbReference type="PROSITE" id="PS50089">
    <property type="entry name" value="ZF_RING_2"/>
    <property type="match status" value="1"/>
</dbReference>
<keyword evidence="4" id="KW-0862">Zinc</keyword>
<dbReference type="InterPro" id="IPR048695">
    <property type="entry name" value="SHPRH_helical_2nd"/>
</dbReference>
<dbReference type="InterPro" id="IPR052583">
    <property type="entry name" value="ATP-helicase/E3_Ub-Ligase"/>
</dbReference>
<dbReference type="InterPro" id="IPR017907">
    <property type="entry name" value="Znf_RING_CS"/>
</dbReference>
<dbReference type="InterPro" id="IPR038718">
    <property type="entry name" value="SNF2-like_sf"/>
</dbReference>
<evidence type="ECO:0000256" key="2">
    <source>
        <dbReference type="ARBA" id="ARBA00022771"/>
    </source>
</evidence>
<dbReference type="KEGG" id="goe:100905692"/>
<dbReference type="Pfam" id="PF00176">
    <property type="entry name" value="SNF2-rel_dom"/>
    <property type="match status" value="1"/>
</dbReference>
<dbReference type="InterPro" id="IPR014001">
    <property type="entry name" value="Helicase_ATP-bd"/>
</dbReference>
<evidence type="ECO:0000256" key="5">
    <source>
        <dbReference type="PROSITE-ProRule" id="PRU00175"/>
    </source>
</evidence>
<organism evidence="10 11">
    <name type="scientific">Galendromus occidentalis</name>
    <name type="common">western predatory mite</name>
    <dbReference type="NCBI Taxonomy" id="34638"/>
    <lineage>
        <taxon>Eukaryota</taxon>
        <taxon>Metazoa</taxon>
        <taxon>Ecdysozoa</taxon>
        <taxon>Arthropoda</taxon>
        <taxon>Chelicerata</taxon>
        <taxon>Arachnida</taxon>
        <taxon>Acari</taxon>
        <taxon>Parasitiformes</taxon>
        <taxon>Mesostigmata</taxon>
        <taxon>Gamasina</taxon>
        <taxon>Phytoseioidea</taxon>
        <taxon>Phytoseiidae</taxon>
        <taxon>Typhlodrominae</taxon>
        <taxon>Galendromus</taxon>
    </lineage>
</organism>
<keyword evidence="2 5" id="KW-0863">Zinc-finger</keyword>
<gene>
    <name evidence="11" type="primary">LOC100905692</name>
</gene>
<dbReference type="SUPFAM" id="SSF57850">
    <property type="entry name" value="RING/U-box"/>
    <property type="match status" value="1"/>
</dbReference>
<keyword evidence="10" id="KW-1185">Reference proteome</keyword>
<evidence type="ECO:0000313" key="10">
    <source>
        <dbReference type="Proteomes" id="UP000694867"/>
    </source>
</evidence>
<dbReference type="SUPFAM" id="SSF52540">
    <property type="entry name" value="P-loop containing nucleoside triphosphate hydrolases"/>
    <property type="match status" value="2"/>
</dbReference>
<dbReference type="Gene3D" id="3.30.40.10">
    <property type="entry name" value="Zinc/RING finger domain, C3HC4 (zinc finger)"/>
    <property type="match status" value="1"/>
</dbReference>
<dbReference type="Gene3D" id="3.40.50.10810">
    <property type="entry name" value="Tandem AAA-ATPase domain"/>
    <property type="match status" value="1"/>
</dbReference>
<dbReference type="InterPro" id="IPR049730">
    <property type="entry name" value="SNF2/RAD54-like_C"/>
</dbReference>
<dbReference type="GO" id="GO:0016787">
    <property type="term" value="F:hydrolase activity"/>
    <property type="evidence" value="ECO:0007669"/>
    <property type="project" value="UniProtKB-KW"/>
</dbReference>
<dbReference type="GO" id="GO:0008270">
    <property type="term" value="F:zinc ion binding"/>
    <property type="evidence" value="ECO:0007669"/>
    <property type="project" value="UniProtKB-KW"/>
</dbReference>
<evidence type="ECO:0000259" key="9">
    <source>
        <dbReference type="PROSITE" id="PS51194"/>
    </source>
</evidence>
<evidence type="ECO:0000256" key="4">
    <source>
        <dbReference type="ARBA" id="ARBA00022833"/>
    </source>
</evidence>
<dbReference type="Gene3D" id="3.40.50.300">
    <property type="entry name" value="P-loop containing nucleotide triphosphate hydrolases"/>
    <property type="match status" value="1"/>
</dbReference>
<feature type="compositionally biased region" description="Acidic residues" evidence="6">
    <location>
        <begin position="44"/>
        <end position="53"/>
    </location>
</feature>
<dbReference type="InterPro" id="IPR013083">
    <property type="entry name" value="Znf_RING/FYVE/PHD"/>
</dbReference>
<dbReference type="InterPro" id="IPR001650">
    <property type="entry name" value="Helicase_C-like"/>
</dbReference>
<feature type="region of interest" description="Disordered" evidence="6">
    <location>
        <begin position="1"/>
        <end position="72"/>
    </location>
</feature>
<dbReference type="CDD" id="cd18793">
    <property type="entry name" value="SF2_C_SNF"/>
    <property type="match status" value="1"/>
</dbReference>